<dbReference type="RefSeq" id="WP_211471382.1">
    <property type="nucleotide sequence ID" value="NZ_JAGSXH010000143.1"/>
</dbReference>
<evidence type="ECO:0000256" key="1">
    <source>
        <dbReference type="SAM" id="MobiDB-lite"/>
    </source>
</evidence>
<evidence type="ECO:0000313" key="2">
    <source>
        <dbReference type="EMBL" id="MBS2966374.1"/>
    </source>
</evidence>
<organism evidence="2 3">
    <name type="scientific">Actinocrinis puniceicyclus</name>
    <dbReference type="NCBI Taxonomy" id="977794"/>
    <lineage>
        <taxon>Bacteria</taxon>
        <taxon>Bacillati</taxon>
        <taxon>Actinomycetota</taxon>
        <taxon>Actinomycetes</taxon>
        <taxon>Catenulisporales</taxon>
        <taxon>Actinospicaceae</taxon>
        <taxon>Actinocrinis</taxon>
    </lineage>
</organism>
<name>A0A8J7WUH6_9ACTN</name>
<comment type="caution">
    <text evidence="2">The sequence shown here is derived from an EMBL/GenBank/DDBJ whole genome shotgun (WGS) entry which is preliminary data.</text>
</comment>
<dbReference type="EMBL" id="JAGSXH010000143">
    <property type="protein sequence ID" value="MBS2966374.1"/>
    <property type="molecule type" value="Genomic_DNA"/>
</dbReference>
<sequence>MTDNGSLCQVLYISEDGRGSKVYDFTRLAVDPGLQQWLAHAFARATGPATGIKRVTAASSLWDTLTWFAGFLRDAERPLQSPTQITPAHIAAAWLSLTPASRKTQVERMRTIFREDQNLLAATRAAILHGRLPHYESEVQPYTRAEHQVLMTAVRHDVREARDRIAAGRELLARYRRGELGPAGYNRMEKIGRALDMLDRTGHLPRETKTYQGHEVKLHPSWIHQSCGGARKLFAMLTLTRLELMAFALLLTDLTAENFGTICAWPAANFRPDGDLGGPALALVDATKPRRGPSREFMLTALEDLPPSLGDVLVGEDDKHLFRSPLRAYLLLLDLTQLARHHAGSDLAFCYPDPGSPHGERWIEGTSRANLADWARRHGFPPEPRKKATADQQSGDTGDEESRMHGQPGADARPSVNLFRLRRFSVERRGRPVAQSGATFRDDYLRTSRAAQTEGRAVVREALELEISKARTVQEIPVLTHQLLDLAHRDPRQAAQQAGVDVDTLHHLISGDQDTVLVGCTAPEDSPFTAPGRPCGASFLTDCLRCENARALPRHLPIQLEVLDRLALMRPNMDRRVWDHRYADPFARLTDLLRKYTPGERADARPRLTQDKRRLVDDLMSGRLELR</sequence>
<protein>
    <submittedName>
        <fullName evidence="2">Uncharacterized protein</fullName>
    </submittedName>
</protein>
<evidence type="ECO:0000313" key="3">
    <source>
        <dbReference type="Proteomes" id="UP000677913"/>
    </source>
</evidence>
<feature type="region of interest" description="Disordered" evidence="1">
    <location>
        <begin position="376"/>
        <end position="412"/>
    </location>
</feature>
<keyword evidence="3" id="KW-1185">Reference proteome</keyword>
<dbReference type="AlphaFoldDB" id="A0A8J7WUH6"/>
<reference evidence="2" key="1">
    <citation type="submission" date="2021-04" db="EMBL/GenBank/DDBJ databases">
        <title>Genome based classification of Actinospica acidithermotolerans sp. nov., an actinobacterium isolated from an Indonesian hot spring.</title>
        <authorList>
            <person name="Kusuma A.B."/>
            <person name="Putra K.E."/>
            <person name="Nafisah S."/>
            <person name="Loh J."/>
            <person name="Nouioui I."/>
            <person name="Goodfellow M."/>
        </authorList>
    </citation>
    <scope>NUCLEOTIDE SEQUENCE</scope>
    <source>
        <strain evidence="2">DSM 45618</strain>
    </source>
</reference>
<accession>A0A8J7WUH6</accession>
<proteinExistence type="predicted"/>
<dbReference type="Proteomes" id="UP000677913">
    <property type="component" value="Unassembled WGS sequence"/>
</dbReference>
<gene>
    <name evidence="2" type="ORF">KGA66_25245</name>
</gene>